<dbReference type="EMBL" id="SRLO01000621">
    <property type="protein sequence ID" value="TNN50332.1"/>
    <property type="molecule type" value="Genomic_DNA"/>
</dbReference>
<dbReference type="Proteomes" id="UP000314294">
    <property type="component" value="Unassembled WGS sequence"/>
</dbReference>
<proteinExistence type="predicted"/>
<evidence type="ECO:0000313" key="2">
    <source>
        <dbReference type="EMBL" id="TNN50332.1"/>
    </source>
</evidence>
<gene>
    <name evidence="2" type="ORF">EYF80_039460</name>
</gene>
<organism evidence="2 3">
    <name type="scientific">Liparis tanakae</name>
    <name type="common">Tanaka's snailfish</name>
    <dbReference type="NCBI Taxonomy" id="230148"/>
    <lineage>
        <taxon>Eukaryota</taxon>
        <taxon>Metazoa</taxon>
        <taxon>Chordata</taxon>
        <taxon>Craniata</taxon>
        <taxon>Vertebrata</taxon>
        <taxon>Euteleostomi</taxon>
        <taxon>Actinopterygii</taxon>
        <taxon>Neopterygii</taxon>
        <taxon>Teleostei</taxon>
        <taxon>Neoteleostei</taxon>
        <taxon>Acanthomorphata</taxon>
        <taxon>Eupercaria</taxon>
        <taxon>Perciformes</taxon>
        <taxon>Cottioidei</taxon>
        <taxon>Cottales</taxon>
        <taxon>Liparidae</taxon>
        <taxon>Liparis</taxon>
    </lineage>
</organism>
<feature type="compositionally biased region" description="Basic and acidic residues" evidence="1">
    <location>
        <begin position="56"/>
        <end position="65"/>
    </location>
</feature>
<comment type="caution">
    <text evidence="2">The sequence shown here is derived from an EMBL/GenBank/DDBJ whole genome shotgun (WGS) entry which is preliminary data.</text>
</comment>
<reference evidence="2 3" key="1">
    <citation type="submission" date="2019-03" db="EMBL/GenBank/DDBJ databases">
        <title>First draft genome of Liparis tanakae, snailfish: a comprehensive survey of snailfish specific genes.</title>
        <authorList>
            <person name="Kim W."/>
            <person name="Song I."/>
            <person name="Jeong J.-H."/>
            <person name="Kim D."/>
            <person name="Kim S."/>
            <person name="Ryu S."/>
            <person name="Song J.Y."/>
            <person name="Lee S.K."/>
        </authorList>
    </citation>
    <scope>NUCLEOTIDE SEQUENCE [LARGE SCALE GENOMIC DNA]</scope>
    <source>
        <tissue evidence="2">Muscle</tissue>
    </source>
</reference>
<protein>
    <submittedName>
        <fullName evidence="2">Uncharacterized protein</fullName>
    </submittedName>
</protein>
<keyword evidence="3" id="KW-1185">Reference proteome</keyword>
<accession>A0A4Z2GCH9</accession>
<evidence type="ECO:0000256" key="1">
    <source>
        <dbReference type="SAM" id="MobiDB-lite"/>
    </source>
</evidence>
<sequence length="65" mass="7190">MNDGFNLRPPIKKTHNCGRENAANTTHNEEHAIGITQWGAISSESSTGGTSWGDRFLNDYRQGLE</sequence>
<name>A0A4Z2GCH9_9TELE</name>
<evidence type="ECO:0000313" key="3">
    <source>
        <dbReference type="Proteomes" id="UP000314294"/>
    </source>
</evidence>
<dbReference type="AlphaFoldDB" id="A0A4Z2GCH9"/>
<feature type="region of interest" description="Disordered" evidence="1">
    <location>
        <begin position="1"/>
        <end position="65"/>
    </location>
</feature>